<feature type="non-terminal residue" evidence="4">
    <location>
        <position position="192"/>
    </location>
</feature>
<dbReference type="Pfam" id="PF00629">
    <property type="entry name" value="MAM"/>
    <property type="match status" value="1"/>
</dbReference>
<keyword evidence="1 2" id="KW-1015">Disulfide bond</keyword>
<proteinExistence type="predicted"/>
<evidence type="ECO:0000256" key="1">
    <source>
        <dbReference type="ARBA" id="ARBA00023157"/>
    </source>
</evidence>
<feature type="domain" description="MAM" evidence="3">
    <location>
        <begin position="64"/>
        <end position="192"/>
    </location>
</feature>
<dbReference type="PANTHER" id="PTHR23282:SF142">
    <property type="entry name" value="MAM DOMAIN-CONTAINING PROTEIN"/>
    <property type="match status" value="1"/>
</dbReference>
<dbReference type="InterPro" id="IPR051560">
    <property type="entry name" value="MAM_domain-containing"/>
</dbReference>
<feature type="disulfide bond" evidence="2">
    <location>
        <begin position="36"/>
        <end position="54"/>
    </location>
</feature>
<dbReference type="SUPFAM" id="SSF49899">
    <property type="entry name" value="Concanavalin A-like lectins/glucanases"/>
    <property type="match status" value="1"/>
</dbReference>
<dbReference type="PANTHER" id="PTHR23282">
    <property type="entry name" value="APICAL ENDOSOMAL GLYCOPROTEIN PRECURSOR"/>
    <property type="match status" value="1"/>
</dbReference>
<dbReference type="EMBL" id="BMAW01003575">
    <property type="protein sequence ID" value="GFS84364.1"/>
    <property type="molecule type" value="Genomic_DNA"/>
</dbReference>
<evidence type="ECO:0000256" key="2">
    <source>
        <dbReference type="PROSITE-ProRule" id="PRU00124"/>
    </source>
</evidence>
<sequence>IFLSGIVGNHTLGYIAIDDISISDGVCEDKTDLFDCTNGQHVLQTDVCNFHKDCSNGRDELMCADCDFESNQCGWTSDNPYQYYRWIRSRAGKEGLEFDHTKLDTSGNFMVASSTAYMWSAPLTTTLQSVVLRNAFSTCTLEFWYSLLNTIKLSVNLNRNNKTVQIWVPEVNSNQVWTKGEVFLGRLPRTFQ</sequence>
<dbReference type="Gene3D" id="4.10.400.10">
    <property type="entry name" value="Low-density Lipoprotein Receptor"/>
    <property type="match status" value="1"/>
</dbReference>
<dbReference type="InterPro" id="IPR036055">
    <property type="entry name" value="LDL_receptor-like_sf"/>
</dbReference>
<dbReference type="OrthoDB" id="6516200at2759"/>
<accession>A0A8X6MYE8</accession>
<comment type="caution">
    <text evidence="4">The sequence shown here is derived from an EMBL/GenBank/DDBJ whole genome shotgun (WGS) entry which is preliminary data.</text>
</comment>
<dbReference type="SUPFAM" id="SSF57424">
    <property type="entry name" value="LDL receptor-like module"/>
    <property type="match status" value="1"/>
</dbReference>
<dbReference type="Proteomes" id="UP000887013">
    <property type="component" value="Unassembled WGS sequence"/>
</dbReference>
<dbReference type="InterPro" id="IPR002172">
    <property type="entry name" value="LDrepeatLR_classA_rpt"/>
</dbReference>
<dbReference type="GO" id="GO:0016020">
    <property type="term" value="C:membrane"/>
    <property type="evidence" value="ECO:0007669"/>
    <property type="project" value="InterPro"/>
</dbReference>
<protein>
    <submittedName>
        <fullName evidence="4">Apical endosomal glycoprotein</fullName>
    </submittedName>
</protein>
<gene>
    <name evidence="4" type="primary">X975_08287</name>
    <name evidence="4" type="ORF">NPIL_605751</name>
</gene>
<comment type="caution">
    <text evidence="2">Lacks conserved residue(s) required for the propagation of feature annotation.</text>
</comment>
<feature type="domain" description="MAM" evidence="3">
    <location>
        <begin position="1"/>
        <end position="29"/>
    </location>
</feature>
<feature type="disulfide bond" evidence="2">
    <location>
        <begin position="48"/>
        <end position="63"/>
    </location>
</feature>
<dbReference type="InterPro" id="IPR000998">
    <property type="entry name" value="MAM_dom"/>
</dbReference>
<evidence type="ECO:0000313" key="4">
    <source>
        <dbReference type="EMBL" id="GFS84364.1"/>
    </source>
</evidence>
<feature type="non-terminal residue" evidence="4">
    <location>
        <position position="1"/>
    </location>
</feature>
<reference evidence="4" key="1">
    <citation type="submission" date="2020-08" db="EMBL/GenBank/DDBJ databases">
        <title>Multicomponent nature underlies the extraordinary mechanical properties of spider dragline silk.</title>
        <authorList>
            <person name="Kono N."/>
            <person name="Nakamura H."/>
            <person name="Mori M."/>
            <person name="Yoshida Y."/>
            <person name="Ohtoshi R."/>
            <person name="Malay A.D."/>
            <person name="Moran D.A.P."/>
            <person name="Tomita M."/>
            <person name="Numata K."/>
            <person name="Arakawa K."/>
        </authorList>
    </citation>
    <scope>NUCLEOTIDE SEQUENCE</scope>
</reference>
<dbReference type="Gene3D" id="2.60.120.200">
    <property type="match status" value="1"/>
</dbReference>
<dbReference type="CDD" id="cd00112">
    <property type="entry name" value="LDLa"/>
    <property type="match status" value="1"/>
</dbReference>
<evidence type="ECO:0000313" key="5">
    <source>
        <dbReference type="Proteomes" id="UP000887013"/>
    </source>
</evidence>
<name>A0A8X6MYE8_NEPPI</name>
<keyword evidence="5" id="KW-1185">Reference proteome</keyword>
<organism evidence="4 5">
    <name type="scientific">Nephila pilipes</name>
    <name type="common">Giant wood spider</name>
    <name type="synonym">Nephila maculata</name>
    <dbReference type="NCBI Taxonomy" id="299642"/>
    <lineage>
        <taxon>Eukaryota</taxon>
        <taxon>Metazoa</taxon>
        <taxon>Ecdysozoa</taxon>
        <taxon>Arthropoda</taxon>
        <taxon>Chelicerata</taxon>
        <taxon>Arachnida</taxon>
        <taxon>Araneae</taxon>
        <taxon>Araneomorphae</taxon>
        <taxon>Entelegynae</taxon>
        <taxon>Araneoidea</taxon>
        <taxon>Nephilidae</taxon>
        <taxon>Nephila</taxon>
    </lineage>
</organism>
<dbReference type="PROSITE" id="PS50068">
    <property type="entry name" value="LDLRA_2"/>
    <property type="match status" value="1"/>
</dbReference>
<dbReference type="SMART" id="SM00192">
    <property type="entry name" value="LDLa"/>
    <property type="match status" value="1"/>
</dbReference>
<evidence type="ECO:0000259" key="3">
    <source>
        <dbReference type="PROSITE" id="PS50060"/>
    </source>
</evidence>
<dbReference type="AlphaFoldDB" id="A0A8X6MYE8"/>
<dbReference type="PROSITE" id="PS50060">
    <property type="entry name" value="MAM_2"/>
    <property type="match status" value="2"/>
</dbReference>
<dbReference type="InterPro" id="IPR013320">
    <property type="entry name" value="ConA-like_dom_sf"/>
</dbReference>